<evidence type="ECO:0000313" key="3">
    <source>
        <dbReference type="EnsemblMetazoa" id="PPA44971.1"/>
    </source>
</evidence>
<dbReference type="Proteomes" id="UP000005239">
    <property type="component" value="Unassembled WGS sequence"/>
</dbReference>
<feature type="region of interest" description="Disordered" evidence="1">
    <location>
        <begin position="22"/>
        <end position="81"/>
    </location>
</feature>
<sequence>MLSWFLFGIIVPLFLAFGCSKGKSEGEEDEDVKKKKAPPSSGNKNQPPSSGGGPASPADPSAPAAPKLPPQAPPPAAAAKPAAVVIKAGENKIADAYDPNYQTLAAVGAGNFGADKAAAPAAPAAAPAAAPPPAAVPAKDLPKAGENKIADSYDPNYQTLAAIGGGDAFGADKKK</sequence>
<protein>
    <submittedName>
        <fullName evidence="3">Uncharacterized protein</fullName>
    </submittedName>
</protein>
<dbReference type="InterPro" id="IPR004296">
    <property type="entry name" value="DUF236"/>
</dbReference>
<accession>A0A8R1V2B5</accession>
<evidence type="ECO:0000313" key="4">
    <source>
        <dbReference type="Proteomes" id="UP000005239"/>
    </source>
</evidence>
<gene>
    <name evidence="3" type="primary">WBGene00283340</name>
</gene>
<keyword evidence="2" id="KW-0732">Signal</keyword>
<dbReference type="AlphaFoldDB" id="A0A8R1V2B5"/>
<feature type="compositionally biased region" description="Pro residues" evidence="1">
    <location>
        <begin position="66"/>
        <end position="76"/>
    </location>
</feature>
<feature type="chain" id="PRO_5035916243" evidence="2">
    <location>
        <begin position="17"/>
        <end position="175"/>
    </location>
</feature>
<feature type="compositionally biased region" description="Low complexity" evidence="1">
    <location>
        <begin position="55"/>
        <end position="65"/>
    </location>
</feature>
<organism evidence="3 4">
    <name type="scientific">Pristionchus pacificus</name>
    <name type="common">Parasitic nematode worm</name>
    <dbReference type="NCBI Taxonomy" id="54126"/>
    <lineage>
        <taxon>Eukaryota</taxon>
        <taxon>Metazoa</taxon>
        <taxon>Ecdysozoa</taxon>
        <taxon>Nematoda</taxon>
        <taxon>Chromadorea</taxon>
        <taxon>Rhabditida</taxon>
        <taxon>Rhabditina</taxon>
        <taxon>Diplogasteromorpha</taxon>
        <taxon>Diplogasteroidea</taxon>
        <taxon>Neodiplogasteridae</taxon>
        <taxon>Pristionchus</taxon>
    </lineage>
</organism>
<proteinExistence type="predicted"/>
<feature type="signal peptide" evidence="2">
    <location>
        <begin position="1"/>
        <end position="16"/>
    </location>
</feature>
<dbReference type="EnsemblMetazoa" id="PPA44971.1">
    <property type="protein sequence ID" value="PPA44971.1"/>
    <property type="gene ID" value="WBGene00283340"/>
</dbReference>
<keyword evidence="4" id="KW-1185">Reference proteome</keyword>
<evidence type="ECO:0000256" key="2">
    <source>
        <dbReference type="SAM" id="SignalP"/>
    </source>
</evidence>
<name>A0A8R1V2B5_PRIPA</name>
<dbReference type="Pfam" id="PF03057">
    <property type="entry name" value="DUF236"/>
    <property type="match status" value="2"/>
</dbReference>
<reference evidence="4" key="1">
    <citation type="journal article" date="2008" name="Nat. Genet.">
        <title>The Pristionchus pacificus genome provides a unique perspective on nematode lifestyle and parasitism.</title>
        <authorList>
            <person name="Dieterich C."/>
            <person name="Clifton S.W."/>
            <person name="Schuster L.N."/>
            <person name="Chinwalla A."/>
            <person name="Delehaunty K."/>
            <person name="Dinkelacker I."/>
            <person name="Fulton L."/>
            <person name="Fulton R."/>
            <person name="Godfrey J."/>
            <person name="Minx P."/>
            <person name="Mitreva M."/>
            <person name="Roeseler W."/>
            <person name="Tian H."/>
            <person name="Witte H."/>
            <person name="Yang S.P."/>
            <person name="Wilson R.K."/>
            <person name="Sommer R.J."/>
        </authorList>
    </citation>
    <scope>NUCLEOTIDE SEQUENCE [LARGE SCALE GENOMIC DNA]</scope>
    <source>
        <strain evidence="4">PS312</strain>
    </source>
</reference>
<feature type="region of interest" description="Disordered" evidence="1">
    <location>
        <begin position="122"/>
        <end position="141"/>
    </location>
</feature>
<evidence type="ECO:0000256" key="1">
    <source>
        <dbReference type="SAM" id="MobiDB-lite"/>
    </source>
</evidence>
<reference evidence="3" key="2">
    <citation type="submission" date="2022-06" db="UniProtKB">
        <authorList>
            <consortium name="EnsemblMetazoa"/>
        </authorList>
    </citation>
    <scope>IDENTIFICATION</scope>
    <source>
        <strain evidence="3">PS312</strain>
    </source>
</reference>